<dbReference type="AlphaFoldDB" id="A0A9P1DR04"/>
<dbReference type="SUPFAM" id="SSF46565">
    <property type="entry name" value="Chaperone J-domain"/>
    <property type="match status" value="1"/>
</dbReference>
<dbReference type="PROSITE" id="PS51375">
    <property type="entry name" value="PPR"/>
    <property type="match status" value="3"/>
</dbReference>
<feature type="repeat" description="PPR" evidence="5">
    <location>
        <begin position="293"/>
        <end position="327"/>
    </location>
</feature>
<dbReference type="InterPro" id="IPR011610">
    <property type="entry name" value="SAM_mthyl_Trfase_ML2640-like"/>
</dbReference>
<dbReference type="Proteomes" id="UP001152797">
    <property type="component" value="Unassembled WGS sequence"/>
</dbReference>
<comment type="caution">
    <text evidence="8">The sequence shown here is derived from an EMBL/GenBank/DDBJ whole genome shotgun (WGS) entry which is preliminary data.</text>
</comment>
<protein>
    <recommendedName>
        <fullName evidence="7">J domain-containing protein</fullName>
    </recommendedName>
</protein>
<dbReference type="InterPro" id="IPR001623">
    <property type="entry name" value="DnaJ_domain"/>
</dbReference>
<dbReference type="GO" id="GO:0003729">
    <property type="term" value="F:mRNA binding"/>
    <property type="evidence" value="ECO:0007669"/>
    <property type="project" value="TreeGrafter"/>
</dbReference>
<evidence type="ECO:0000256" key="2">
    <source>
        <dbReference type="ARBA" id="ARBA00022603"/>
    </source>
</evidence>
<reference evidence="9 10" key="2">
    <citation type="submission" date="2024-05" db="EMBL/GenBank/DDBJ databases">
        <authorList>
            <person name="Chen Y."/>
            <person name="Shah S."/>
            <person name="Dougan E. K."/>
            <person name="Thang M."/>
            <person name="Chan C."/>
        </authorList>
    </citation>
    <scope>NUCLEOTIDE SEQUENCE [LARGE SCALE GENOMIC DNA]</scope>
</reference>
<dbReference type="SMART" id="SM00271">
    <property type="entry name" value="DnaJ"/>
    <property type="match status" value="1"/>
</dbReference>
<evidence type="ECO:0000256" key="6">
    <source>
        <dbReference type="SAM" id="MobiDB-lite"/>
    </source>
</evidence>
<dbReference type="InterPro" id="IPR002885">
    <property type="entry name" value="PPR_rpt"/>
</dbReference>
<evidence type="ECO:0000313" key="10">
    <source>
        <dbReference type="Proteomes" id="UP001152797"/>
    </source>
</evidence>
<keyword evidence="4" id="KW-0677">Repeat</keyword>
<feature type="region of interest" description="Disordered" evidence="6">
    <location>
        <begin position="1159"/>
        <end position="1188"/>
    </location>
</feature>
<dbReference type="Gene3D" id="1.10.287.110">
    <property type="entry name" value="DnaJ domain"/>
    <property type="match status" value="1"/>
</dbReference>
<accession>A0A9P1DR04</accession>
<feature type="repeat" description="PPR" evidence="5">
    <location>
        <begin position="371"/>
        <end position="405"/>
    </location>
</feature>
<dbReference type="InterPro" id="IPR051240">
    <property type="entry name" value="Mito_RNA-Proc/Resp"/>
</dbReference>
<evidence type="ECO:0000259" key="7">
    <source>
        <dbReference type="PROSITE" id="PS50076"/>
    </source>
</evidence>
<dbReference type="PANTHER" id="PTHR47933">
    <property type="entry name" value="PENTATRICOPEPTIDE REPEAT-CONTAINING PROTEIN 1, MITOCHONDRIAL"/>
    <property type="match status" value="1"/>
</dbReference>
<dbReference type="GO" id="GO:0032259">
    <property type="term" value="P:methylation"/>
    <property type="evidence" value="ECO:0007669"/>
    <property type="project" value="UniProtKB-KW"/>
</dbReference>
<feature type="region of interest" description="Disordered" evidence="6">
    <location>
        <begin position="895"/>
        <end position="914"/>
    </location>
</feature>
<dbReference type="Pfam" id="PF04072">
    <property type="entry name" value="LCM"/>
    <property type="match status" value="1"/>
</dbReference>
<dbReference type="NCBIfam" id="TIGR00027">
    <property type="entry name" value="mthyl_TIGR00027"/>
    <property type="match status" value="1"/>
</dbReference>
<feature type="domain" description="J" evidence="7">
    <location>
        <begin position="824"/>
        <end position="898"/>
    </location>
</feature>
<evidence type="ECO:0000256" key="1">
    <source>
        <dbReference type="ARBA" id="ARBA00008138"/>
    </source>
</evidence>
<name>A0A9P1DR04_9DINO</name>
<evidence type="ECO:0000313" key="8">
    <source>
        <dbReference type="EMBL" id="CAI4014588.1"/>
    </source>
</evidence>
<dbReference type="Pfam" id="PF01535">
    <property type="entry name" value="PPR"/>
    <property type="match status" value="1"/>
</dbReference>
<dbReference type="CDD" id="cd06257">
    <property type="entry name" value="DnaJ"/>
    <property type="match status" value="1"/>
</dbReference>
<dbReference type="InterPro" id="IPR007213">
    <property type="entry name" value="Ppm1/Ppm2/Tcmp"/>
</dbReference>
<keyword evidence="10" id="KW-1185">Reference proteome</keyword>
<dbReference type="InterPro" id="IPR029063">
    <property type="entry name" value="SAM-dependent_MTases_sf"/>
</dbReference>
<keyword evidence="2" id="KW-0489">Methyltransferase</keyword>
<dbReference type="InterPro" id="IPR011990">
    <property type="entry name" value="TPR-like_helical_dom_sf"/>
</dbReference>
<dbReference type="InterPro" id="IPR036869">
    <property type="entry name" value="J_dom_sf"/>
</dbReference>
<dbReference type="Gene3D" id="1.25.40.10">
    <property type="entry name" value="Tetratricopeptide repeat domain"/>
    <property type="match status" value="3"/>
</dbReference>
<dbReference type="GO" id="GO:0008168">
    <property type="term" value="F:methyltransferase activity"/>
    <property type="evidence" value="ECO:0007669"/>
    <property type="project" value="UniProtKB-KW"/>
</dbReference>
<keyword evidence="3" id="KW-0808">Transferase</keyword>
<gene>
    <name evidence="8" type="ORF">C1SCF055_LOCUS39481</name>
</gene>
<dbReference type="EMBL" id="CAMXCT020006434">
    <property type="protein sequence ID" value="CAL1167963.1"/>
    <property type="molecule type" value="Genomic_DNA"/>
</dbReference>
<dbReference type="OrthoDB" id="203237at2759"/>
<dbReference type="EMBL" id="CAMXCT030006434">
    <property type="protein sequence ID" value="CAL4801900.1"/>
    <property type="molecule type" value="Genomic_DNA"/>
</dbReference>
<evidence type="ECO:0000256" key="4">
    <source>
        <dbReference type="ARBA" id="ARBA00022737"/>
    </source>
</evidence>
<organism evidence="8">
    <name type="scientific">Cladocopium goreaui</name>
    <dbReference type="NCBI Taxonomy" id="2562237"/>
    <lineage>
        <taxon>Eukaryota</taxon>
        <taxon>Sar</taxon>
        <taxon>Alveolata</taxon>
        <taxon>Dinophyceae</taxon>
        <taxon>Suessiales</taxon>
        <taxon>Symbiodiniaceae</taxon>
        <taxon>Cladocopium</taxon>
    </lineage>
</organism>
<evidence type="ECO:0000256" key="3">
    <source>
        <dbReference type="ARBA" id="ARBA00022679"/>
    </source>
</evidence>
<evidence type="ECO:0000256" key="5">
    <source>
        <dbReference type="PROSITE-ProRule" id="PRU00708"/>
    </source>
</evidence>
<dbReference type="SUPFAM" id="SSF53335">
    <property type="entry name" value="S-adenosyl-L-methionine-dependent methyltransferases"/>
    <property type="match status" value="1"/>
</dbReference>
<proteinExistence type="inferred from homology"/>
<comment type="similarity">
    <text evidence="1">Belongs to the UPF0677 family.</text>
</comment>
<feature type="repeat" description="PPR" evidence="5">
    <location>
        <begin position="438"/>
        <end position="472"/>
    </location>
</feature>
<dbReference type="PROSITE" id="PS50076">
    <property type="entry name" value="DNAJ_2"/>
    <property type="match status" value="1"/>
</dbReference>
<evidence type="ECO:0000313" key="9">
    <source>
        <dbReference type="EMBL" id="CAL4801900.1"/>
    </source>
</evidence>
<dbReference type="EMBL" id="CAMXCT010006434">
    <property type="protein sequence ID" value="CAI4014588.1"/>
    <property type="molecule type" value="Genomic_DNA"/>
</dbReference>
<sequence>MAATTAPTHVSHHDATRAAVSTTALGACALRVWESKKDPAERLIYDPFAAVLCGDESPELPLQEEVGQNKEFWLDFIGVRSHWIDQEISEPAMAQLVILGAGLDTRAYRLPKLKDVLVFEVDFEEVLTAKATLLEAHAPVAQLHRCPANLITAPWEEQLLLRGFAKDAPTMWLLEGLTGYLTEEELEMLMTKVSSLAPAVSKLTATFVGSSMRENVTSMHRYLVSGPEQIETLLSRFGWTASVHRLGEVAEKYKRRRIPKDYGYFLVSAALMASSTSIRPDKTQPQIPSVGATEVTYHTLISTFGKGHQSLKAMQALESMRHSSLRPGLPGYNAAIRALAIEDNFEDFVGQRWGEALKLYRRMEEDSLRPDLGTYNGLVSVYGMAGKWSWALQVLEDVAQARLTPDEVTWSSVVDACAESSRWQAATSCFFARRSAPNVVTSSALIKAYERASQWQLALLFLQKMRRESKLPRPNQISWSSVMSASTQGFAWQHALLLLKMAQRDGIELKASMCNAAMSACAASKEWRQAMALLSECEPDLVTYNAFLAACEASQWERALTVMNLLKKQPNFLPDLISFNSLLATFEKAIKWELALSVLLEMCGGEVQADEISQNVVISACQQASRWQVAADMFFSQSLVRSQGDPLSCASVVLASEDVQKRHQVQAASREAVLRIGRWTAGMLPRGQDPLVLINALGGMLRSRSCWPPAADLTFARQVYNPLMTALVTGTGHKIAGLAGLATGFFADALEGRFPRVGALNVLSGFAGPSSAMTGRLGRPRGLAVAALSLLCYETVDFTLTGRSWHAPPRVSAVTTSAVLDRSDALKTLGLEGSQFSSTFSDDELKKAYRQAVRRSHPDAPGGSAKKLQKVKDAYDYLMTAPSIKVWDEGKRQYGANSNPGSSGFPDVGSSKPKPNAMRREVILGGIVGATLLSIAIASQVVSTDRRDEYLRSLEVEGDGALPDGLEPGKKLPPVVAQGKFLRGQEYIRSAEVALNSRCQVLLLGDLLPGGERMLGMGSPERALALTKLLGTVLAASSGDRRLYKSVTAVISQNDLNLVANNLRRLEDNGADIREPRSPYLMFGGGAVLRFQKDEPEQELLLLPSQRLFVASSDFDPLGPKTLSEMHKPNLVVFDLTKDQWMELRAQFARLSGNDVPVSELESEEMLQSLQASITDEKPAPAENAESP</sequence>
<dbReference type="Pfam" id="PF13812">
    <property type="entry name" value="PPR_3"/>
    <property type="match status" value="2"/>
</dbReference>
<reference evidence="8" key="1">
    <citation type="submission" date="2022-10" db="EMBL/GenBank/DDBJ databases">
        <authorList>
            <person name="Chen Y."/>
            <person name="Dougan E. K."/>
            <person name="Chan C."/>
            <person name="Rhodes N."/>
            <person name="Thang M."/>
        </authorList>
    </citation>
    <scope>NUCLEOTIDE SEQUENCE</scope>
</reference>
<dbReference type="Gene3D" id="3.40.50.150">
    <property type="entry name" value="Vaccinia Virus protein VP39"/>
    <property type="match status" value="1"/>
</dbReference>
<dbReference type="PANTHER" id="PTHR47933:SF11">
    <property type="entry name" value="PENTATRICOPEPTIDE REPEAT-CONTAINING PROTEIN 2"/>
    <property type="match status" value="1"/>
</dbReference>